<accession>A0A935T6U7</accession>
<sequence>MKAIPRAFMLMAFLAASVGQAHAITIQFDISGLASLGPDVLFGIDFIDGDGPSNSVSVRDINTNGTAGPVTLVGGASVSAGGYLLEDTVFYTSLLLEYSGGTQLSLQFNPTNNAPAPGMFADMLAIYVLDGSSGLPSIYTDEPLGTNALMSWTASGLNSGDLLVYGPSSPAPVTWSGTYIEDQNLISEPSALPLLAIGLIVLATGSLRKDGWL</sequence>
<keyword evidence="1" id="KW-0732">Signal</keyword>
<dbReference type="EMBL" id="JADJOT010000001">
    <property type="protein sequence ID" value="MBK7952651.1"/>
    <property type="molecule type" value="Genomic_DNA"/>
</dbReference>
<name>A0A935T6U7_9PROT</name>
<feature type="chain" id="PRO_5036910589" description="PEP-CTERM sorting domain-containing protein" evidence="1">
    <location>
        <begin position="24"/>
        <end position="213"/>
    </location>
</feature>
<reference evidence="2 3" key="1">
    <citation type="submission" date="2020-10" db="EMBL/GenBank/DDBJ databases">
        <title>Connecting structure to function with the recovery of over 1000 high-quality activated sludge metagenome-assembled genomes encoding full-length rRNA genes using long-read sequencing.</title>
        <authorList>
            <person name="Singleton C.M."/>
            <person name="Petriglieri F."/>
            <person name="Kristensen J.M."/>
            <person name="Kirkegaard R.H."/>
            <person name="Michaelsen T.Y."/>
            <person name="Andersen M.H."/>
            <person name="Karst S.M."/>
            <person name="Dueholm M.S."/>
            <person name="Nielsen P.H."/>
            <person name="Albertsen M."/>
        </authorList>
    </citation>
    <scope>NUCLEOTIDE SEQUENCE [LARGE SCALE GENOMIC DNA]</scope>
    <source>
        <strain evidence="2">Fred_18-Q3-R57-64_BAT3C.720</strain>
    </source>
</reference>
<evidence type="ECO:0000313" key="2">
    <source>
        <dbReference type="EMBL" id="MBK7952651.1"/>
    </source>
</evidence>
<evidence type="ECO:0008006" key="4">
    <source>
        <dbReference type="Google" id="ProtNLM"/>
    </source>
</evidence>
<comment type="caution">
    <text evidence="2">The sequence shown here is derived from an EMBL/GenBank/DDBJ whole genome shotgun (WGS) entry which is preliminary data.</text>
</comment>
<proteinExistence type="predicted"/>
<evidence type="ECO:0000256" key="1">
    <source>
        <dbReference type="SAM" id="SignalP"/>
    </source>
</evidence>
<feature type="signal peptide" evidence="1">
    <location>
        <begin position="1"/>
        <end position="23"/>
    </location>
</feature>
<organism evidence="2 3">
    <name type="scientific">Candidatus Accumulibacter affinis</name>
    <dbReference type="NCBI Taxonomy" id="2954384"/>
    <lineage>
        <taxon>Bacteria</taxon>
        <taxon>Pseudomonadati</taxon>
        <taxon>Pseudomonadota</taxon>
        <taxon>Betaproteobacteria</taxon>
        <taxon>Candidatus Accumulibacter</taxon>
    </lineage>
</organism>
<protein>
    <recommendedName>
        <fullName evidence="4">PEP-CTERM sorting domain-containing protein</fullName>
    </recommendedName>
</protein>
<evidence type="ECO:0000313" key="3">
    <source>
        <dbReference type="Proteomes" id="UP000706151"/>
    </source>
</evidence>
<dbReference type="Proteomes" id="UP000706151">
    <property type="component" value="Unassembled WGS sequence"/>
</dbReference>
<gene>
    <name evidence="2" type="ORF">IPK02_01040</name>
</gene>
<dbReference type="AlphaFoldDB" id="A0A935T6U7"/>